<dbReference type="SUPFAM" id="SSF53649">
    <property type="entry name" value="Alkaline phosphatase-like"/>
    <property type="match status" value="1"/>
</dbReference>
<proteinExistence type="predicted"/>
<dbReference type="AlphaFoldDB" id="A0A1G9UN76"/>
<reference evidence="1 2" key="1">
    <citation type="submission" date="2016-10" db="EMBL/GenBank/DDBJ databases">
        <authorList>
            <person name="de Groot N.N."/>
        </authorList>
    </citation>
    <scope>NUCLEOTIDE SEQUENCE [LARGE SCALE GENOMIC DNA]</scope>
    <source>
        <strain evidence="2">EB21,IBRC-M 10013,KCTC 4048</strain>
    </source>
</reference>
<organism evidence="1 2">
    <name type="scientific">Haloarchaeobius iranensis</name>
    <dbReference type="NCBI Taxonomy" id="996166"/>
    <lineage>
        <taxon>Archaea</taxon>
        <taxon>Methanobacteriati</taxon>
        <taxon>Methanobacteriota</taxon>
        <taxon>Stenosarchaea group</taxon>
        <taxon>Halobacteria</taxon>
        <taxon>Halobacteriales</taxon>
        <taxon>Halorubellaceae</taxon>
        <taxon>Haloarchaeobius</taxon>
    </lineage>
</organism>
<dbReference type="Gene3D" id="3.40.720.10">
    <property type="entry name" value="Alkaline Phosphatase, subunit A"/>
    <property type="match status" value="1"/>
</dbReference>
<gene>
    <name evidence="1" type="ORF">SAMN05192554_104205</name>
</gene>
<dbReference type="InterPro" id="IPR017850">
    <property type="entry name" value="Alkaline_phosphatase_core_sf"/>
</dbReference>
<dbReference type="RefSeq" id="WP_245707628.1">
    <property type="nucleotide sequence ID" value="NZ_FNIA01000004.1"/>
</dbReference>
<protein>
    <recommendedName>
        <fullName evidence="3">Sulfatase</fullName>
    </recommendedName>
</protein>
<name>A0A1G9UN76_9EURY</name>
<dbReference type="EMBL" id="FNIA01000004">
    <property type="protein sequence ID" value="SDM60995.1"/>
    <property type="molecule type" value="Genomic_DNA"/>
</dbReference>
<accession>A0A1G9UN76</accession>
<dbReference type="Proteomes" id="UP000199370">
    <property type="component" value="Unassembled WGS sequence"/>
</dbReference>
<evidence type="ECO:0000313" key="2">
    <source>
        <dbReference type="Proteomes" id="UP000199370"/>
    </source>
</evidence>
<sequence length="313" mass="35527">MRHHLRKAREIYSEKGFLQASKSALRYVPIEINNFYVRLKYGRGARVAEEDWDNLIILDGCRYDMFSDRNYLDGTLESRISLGSSSEEFLERNFDSGTYYNTVYVNGNPYIPKLGLDQGTFHAVVDCLSDWDSSLQTLPPESVVENAREAMVEFPNKRLIVHFMQPHTPFIGEVGRSIAGGGWTMDHDIKEEPGIWNQLQNGKADIPLETVWEAYNENLDLVLAEVESLLGELEGKTVITADHGNLVGERLSPIPTRRKYGHPYGVHAPELVKVPWFVVDGNERRKIQSDPPVETESISGEKVDARLKALGYR</sequence>
<evidence type="ECO:0008006" key="3">
    <source>
        <dbReference type="Google" id="ProtNLM"/>
    </source>
</evidence>
<keyword evidence="2" id="KW-1185">Reference proteome</keyword>
<evidence type="ECO:0000313" key="1">
    <source>
        <dbReference type="EMBL" id="SDM60995.1"/>
    </source>
</evidence>